<feature type="domain" description="Thioester reductase (TE)" evidence="15">
    <location>
        <begin position="18"/>
        <end position="288"/>
    </location>
</feature>
<dbReference type="GO" id="GO:0008233">
    <property type="term" value="F:peptidase activity"/>
    <property type="evidence" value="ECO:0007669"/>
    <property type="project" value="UniProtKB-KW"/>
</dbReference>
<protein>
    <recommendedName>
        <fullName evidence="4">alcohol-forming fatty acyl-CoA reductase (NADPH)</fullName>
        <ecNumber evidence="4">1.2.1.84</ecNumber>
    </recommendedName>
</protein>
<dbReference type="InterPro" id="IPR002933">
    <property type="entry name" value="Peptidase_M20"/>
</dbReference>
<dbReference type="AlphaFoldDB" id="A0A182DYJ6"/>
<dbReference type="InterPro" id="IPR033640">
    <property type="entry name" value="FAR_C"/>
</dbReference>
<dbReference type="InterPro" id="IPR011650">
    <property type="entry name" value="Peptidase_M20_dimer"/>
</dbReference>
<keyword evidence="8" id="KW-0378">Hydrolase</keyword>
<keyword evidence="10 12" id="KW-0472">Membrane</keyword>
<sequence>MGHSQQVTDIYAGQSVFITGASGFLGKVLIEKLLYSVDSLKNIYLLIRPKNGLGPKQRLDTFIQGPLFDRLRRFNPGIFSKLIPVGGDIVEEGLGLNQLDMQTICDEVSIVFHCAATVRFDEALRIAIEKNVLGTQRLVALCHMIKNLLVLVHVSTAYANCDKSEILEIIYPPPVPPNKLFEAIDWMDDVIIEAITPHLLGERPNTYTLTKALAEVQLMEDAGRLPVIIIRPSIIGAMWQDPLPGWTDNFNGPTGIFIACGKGVLTNMCGSSSAKADIIPVDIVSNLMIVAAAHRTYTKYESIPVIHCCSGALNPVQWHFIVNFIERFFRAYPLNECYRIPSTHFHSSRFLFEFNFYMKHMCPAYLIDLLNAFWGPKIRLTRVYQKVLKLVETLHYFTARGWDFDSRGLLELWEMTSDEDKKIFNFDVRQLDWDSYLFDYLMGVKRYVVKDRLEELPKARRNLSWLKLYATVFNAMIWWISVRIFARQRSRRYRWFSGSIGFLLTYIWSNYNFRPSVRLKSLEEYKQKTRNSDKNLEIDGLQIFEKQKMGKMVVLMEHLKKEQFVITGMVVLVEHLKKEQFVITGMVVLMEHLKKEQFVITGRGENIDHFGYYHGAMDLYHKFAKEVNANQKKFVERLREAVAIPSVSGQSQRRADVIRMVQWTKTQMEKLGAKVELCDIGKQVLSDDSKIDFPPVLFATLGDDKAKKTLLIYGHLDVQPADNLDGWNTEPFSLVEKDGKLYGRGSTDDKGPVVAWINALETLRKCEIPIPVNIKFCFEAMEESGSIGLEKVLEEKKDSFLNDVNFTCISDSYWLGKTKPCISYGLRGLCYYFIEITGCKQDLHSGVFGGSIYEPMSDLVWVMSQLTDVKGNIMIGGIMDLVASITDEEKKLYETLDFNVEEYRNDIGAVKLLHDSKEKILMNRWRNPTLSLHGIVGASSGEDANTIIPAKVIGKFSIRLVPNMEPAKVDSLVLHHLNTLWKTRGSPNQFEVKPHNSGIYWLSDYKDPHYQCAARAIQKVYGIEPDYIREGGSIPITLTFQKLSKGSVLLLPIGASDDMAHSQNEKINLVNYMEGIKLMGAYILELCAL</sequence>
<evidence type="ECO:0000259" key="15">
    <source>
        <dbReference type="Pfam" id="PF07993"/>
    </source>
</evidence>
<dbReference type="OrthoDB" id="429813at2759"/>
<dbReference type="Gene3D" id="3.30.70.360">
    <property type="match status" value="1"/>
</dbReference>
<keyword evidence="7" id="KW-0479">Metal-binding</keyword>
<dbReference type="WBParaSite" id="nOo.2.0.1.t00745-RA">
    <property type="protein sequence ID" value="nOo.2.0.1.t00745-RA"/>
    <property type="gene ID" value="nOo.2.0.1.g00745"/>
</dbReference>
<evidence type="ECO:0000256" key="9">
    <source>
        <dbReference type="ARBA" id="ARBA00022989"/>
    </source>
</evidence>
<keyword evidence="6 12" id="KW-0812">Transmembrane</keyword>
<dbReference type="InterPro" id="IPR013120">
    <property type="entry name" value="FAR_NAD-bd"/>
</dbReference>
<keyword evidence="5" id="KW-0645">Protease</keyword>
<feature type="transmembrane region" description="Helical" evidence="12">
    <location>
        <begin position="465"/>
        <end position="486"/>
    </location>
</feature>
<dbReference type="SUPFAM" id="SSF51735">
    <property type="entry name" value="NAD(P)-binding Rossmann-fold domains"/>
    <property type="match status" value="1"/>
</dbReference>
<reference evidence="16 17" key="2">
    <citation type="submission" date="2018-08" db="EMBL/GenBank/DDBJ databases">
        <authorList>
            <person name="Laetsch R D."/>
            <person name="Stevens L."/>
            <person name="Kumar S."/>
            <person name="Blaxter L. M."/>
        </authorList>
    </citation>
    <scope>NUCLEOTIDE SEQUENCE [LARGE SCALE GENOMIC DNA]</scope>
</reference>
<accession>A0A182DYJ6</accession>
<organism evidence="18">
    <name type="scientific">Onchocerca ochengi</name>
    <name type="common">Filarial nematode worm</name>
    <dbReference type="NCBI Taxonomy" id="42157"/>
    <lineage>
        <taxon>Eukaryota</taxon>
        <taxon>Metazoa</taxon>
        <taxon>Ecdysozoa</taxon>
        <taxon>Nematoda</taxon>
        <taxon>Chromadorea</taxon>
        <taxon>Rhabditida</taxon>
        <taxon>Spirurina</taxon>
        <taxon>Spiruromorpha</taxon>
        <taxon>Filarioidea</taxon>
        <taxon>Onchocercidae</taxon>
        <taxon>Onchocerca</taxon>
    </lineage>
</organism>
<evidence type="ECO:0000256" key="2">
    <source>
        <dbReference type="ARBA" id="ARBA00005928"/>
    </source>
</evidence>
<evidence type="ECO:0000313" key="18">
    <source>
        <dbReference type="WBParaSite" id="nOo.2.0.1.t00745-RA"/>
    </source>
</evidence>
<dbReference type="GO" id="GO:0006508">
    <property type="term" value="P:proteolysis"/>
    <property type="evidence" value="ECO:0007669"/>
    <property type="project" value="UniProtKB-KW"/>
</dbReference>
<dbReference type="PANTHER" id="PTHR43270:SF4">
    <property type="entry name" value="CARNOSINE DIPEPTIDASE 2, ISOFORM A"/>
    <property type="match status" value="1"/>
</dbReference>
<dbReference type="InterPro" id="IPR001261">
    <property type="entry name" value="ArgE/DapE_CS"/>
</dbReference>
<comment type="catalytic activity">
    <reaction evidence="11">
        <text>a long-chain fatty acyl-CoA + 2 NADPH + 2 H(+) = a long-chain primary fatty alcohol + 2 NADP(+) + CoA</text>
        <dbReference type="Rhea" id="RHEA:52716"/>
        <dbReference type="ChEBI" id="CHEBI:15378"/>
        <dbReference type="ChEBI" id="CHEBI:57287"/>
        <dbReference type="ChEBI" id="CHEBI:57783"/>
        <dbReference type="ChEBI" id="CHEBI:58349"/>
        <dbReference type="ChEBI" id="CHEBI:77396"/>
        <dbReference type="ChEBI" id="CHEBI:83139"/>
        <dbReference type="EC" id="1.2.1.84"/>
    </reaction>
</comment>
<dbReference type="CDD" id="cd09071">
    <property type="entry name" value="FAR_C"/>
    <property type="match status" value="1"/>
</dbReference>
<dbReference type="GO" id="GO:0046872">
    <property type="term" value="F:metal ion binding"/>
    <property type="evidence" value="ECO:0007669"/>
    <property type="project" value="UniProtKB-KW"/>
</dbReference>
<name>A0A182DYJ6_ONCOC</name>
<evidence type="ECO:0000256" key="11">
    <source>
        <dbReference type="ARBA" id="ARBA00052530"/>
    </source>
</evidence>
<dbReference type="GO" id="GO:0016020">
    <property type="term" value="C:membrane"/>
    <property type="evidence" value="ECO:0007669"/>
    <property type="project" value="UniProtKB-SubCell"/>
</dbReference>
<evidence type="ECO:0000313" key="16">
    <source>
        <dbReference type="EMBL" id="VDK62770.1"/>
    </source>
</evidence>
<evidence type="ECO:0000259" key="13">
    <source>
        <dbReference type="Pfam" id="PF03015"/>
    </source>
</evidence>
<evidence type="ECO:0000313" key="17">
    <source>
        <dbReference type="Proteomes" id="UP000271087"/>
    </source>
</evidence>
<dbReference type="Pfam" id="PF07993">
    <property type="entry name" value="NAD_binding_4"/>
    <property type="match status" value="1"/>
</dbReference>
<evidence type="ECO:0000256" key="6">
    <source>
        <dbReference type="ARBA" id="ARBA00022692"/>
    </source>
</evidence>
<comment type="subcellular location">
    <subcellularLocation>
        <location evidence="1">Membrane</location>
        <topology evidence="1">Multi-pass membrane protein</topology>
    </subcellularLocation>
</comment>
<evidence type="ECO:0000256" key="7">
    <source>
        <dbReference type="ARBA" id="ARBA00022723"/>
    </source>
</evidence>
<dbReference type="Gene3D" id="3.40.630.10">
    <property type="entry name" value="Zn peptidases"/>
    <property type="match status" value="1"/>
</dbReference>
<evidence type="ECO:0000256" key="1">
    <source>
        <dbReference type="ARBA" id="ARBA00004141"/>
    </source>
</evidence>
<dbReference type="CDD" id="cd05676">
    <property type="entry name" value="M20_dipept_like_CNDP"/>
    <property type="match status" value="1"/>
</dbReference>
<dbReference type="InterPro" id="IPR036291">
    <property type="entry name" value="NAD(P)-bd_dom_sf"/>
</dbReference>
<evidence type="ECO:0000256" key="8">
    <source>
        <dbReference type="ARBA" id="ARBA00022801"/>
    </source>
</evidence>
<feature type="transmembrane region" description="Helical" evidence="12">
    <location>
        <begin position="493"/>
        <end position="511"/>
    </location>
</feature>
<feature type="domain" description="Peptidase M20 dimerisation" evidence="14">
    <location>
        <begin position="824"/>
        <end position="980"/>
    </location>
</feature>
<evidence type="ECO:0000259" key="14">
    <source>
        <dbReference type="Pfam" id="PF07687"/>
    </source>
</evidence>
<dbReference type="Pfam" id="PF01546">
    <property type="entry name" value="Peptidase_M20"/>
    <property type="match status" value="1"/>
</dbReference>
<reference evidence="18" key="1">
    <citation type="submission" date="2016-06" db="UniProtKB">
        <authorList>
            <consortium name="WormBaseParasite"/>
        </authorList>
    </citation>
    <scope>IDENTIFICATION</scope>
</reference>
<dbReference type="GO" id="GO:0102965">
    <property type="term" value="F:alcohol-forming long-chain fatty acyl-CoA reductase activity"/>
    <property type="evidence" value="ECO:0007669"/>
    <property type="project" value="UniProtKB-EC"/>
</dbReference>
<gene>
    <name evidence="16" type="ORF">NOO_LOCUS745</name>
</gene>
<dbReference type="Pfam" id="PF07687">
    <property type="entry name" value="M20_dimer"/>
    <property type="match status" value="1"/>
</dbReference>
<feature type="domain" description="Fatty acyl-CoA reductase C-terminal" evidence="13">
    <location>
        <begin position="360"/>
        <end position="451"/>
    </location>
</feature>
<dbReference type="CDD" id="cd05236">
    <property type="entry name" value="FAR-N_SDR_e"/>
    <property type="match status" value="1"/>
</dbReference>
<dbReference type="Gene3D" id="3.40.50.720">
    <property type="entry name" value="NAD(P)-binding Rossmann-like Domain"/>
    <property type="match status" value="1"/>
</dbReference>
<evidence type="ECO:0000256" key="5">
    <source>
        <dbReference type="ARBA" id="ARBA00022670"/>
    </source>
</evidence>
<evidence type="ECO:0000256" key="4">
    <source>
        <dbReference type="ARBA" id="ARBA00012868"/>
    </source>
</evidence>
<dbReference type="STRING" id="42157.A0A182DYJ6"/>
<evidence type="ECO:0000256" key="3">
    <source>
        <dbReference type="ARBA" id="ARBA00006247"/>
    </source>
</evidence>
<proteinExistence type="inferred from homology"/>
<dbReference type="SUPFAM" id="SSF53187">
    <property type="entry name" value="Zn-dependent exopeptidases"/>
    <property type="match status" value="1"/>
</dbReference>
<comment type="similarity">
    <text evidence="2">Belongs to the fatty acyl-CoA reductase family.</text>
</comment>
<dbReference type="InterPro" id="IPR051458">
    <property type="entry name" value="Cyt/Met_Dipeptidase"/>
</dbReference>
<dbReference type="PROSITE" id="PS00759">
    <property type="entry name" value="ARGE_DAPE_CPG2_2"/>
    <property type="match status" value="1"/>
</dbReference>
<comment type="similarity">
    <text evidence="3">Belongs to the peptidase M20A family.</text>
</comment>
<dbReference type="PANTHER" id="PTHR43270">
    <property type="entry name" value="BETA-ALA-HIS DIPEPTIDASE"/>
    <property type="match status" value="1"/>
</dbReference>
<dbReference type="Proteomes" id="UP000271087">
    <property type="component" value="Unassembled WGS sequence"/>
</dbReference>
<evidence type="ECO:0000256" key="10">
    <source>
        <dbReference type="ARBA" id="ARBA00023136"/>
    </source>
</evidence>
<dbReference type="EMBL" id="UYRW01000079">
    <property type="protein sequence ID" value="VDK62770.1"/>
    <property type="molecule type" value="Genomic_DNA"/>
</dbReference>
<dbReference type="FunFam" id="3.40.50.720:FF:000143">
    <property type="entry name" value="Fatty acyl-CoA reductase"/>
    <property type="match status" value="1"/>
</dbReference>
<evidence type="ECO:0000256" key="12">
    <source>
        <dbReference type="SAM" id="Phobius"/>
    </source>
</evidence>
<keyword evidence="17" id="KW-1185">Reference proteome</keyword>
<dbReference type="EC" id="1.2.1.84" evidence="4"/>
<keyword evidence="9 12" id="KW-1133">Transmembrane helix</keyword>
<dbReference type="Pfam" id="PF03015">
    <property type="entry name" value="Sterile"/>
    <property type="match status" value="1"/>
</dbReference>